<dbReference type="EMBL" id="CAUYUJ010018807">
    <property type="protein sequence ID" value="CAK0886466.1"/>
    <property type="molecule type" value="Genomic_DNA"/>
</dbReference>
<keyword evidence="2" id="KW-0812">Transmembrane</keyword>
<keyword evidence="2" id="KW-0472">Membrane</keyword>
<evidence type="ECO:0000256" key="1">
    <source>
        <dbReference type="SAM" id="MobiDB-lite"/>
    </source>
</evidence>
<proteinExistence type="predicted"/>
<name>A0ABN9WIY0_9DINO</name>
<feature type="compositionally biased region" description="Basic and acidic residues" evidence="1">
    <location>
        <begin position="81"/>
        <end position="96"/>
    </location>
</feature>
<feature type="transmembrane region" description="Helical" evidence="2">
    <location>
        <begin position="230"/>
        <end position="251"/>
    </location>
</feature>
<feature type="signal peptide" evidence="3">
    <location>
        <begin position="1"/>
        <end position="18"/>
    </location>
</feature>
<evidence type="ECO:0000313" key="4">
    <source>
        <dbReference type="EMBL" id="CAK0886466.1"/>
    </source>
</evidence>
<evidence type="ECO:0008006" key="6">
    <source>
        <dbReference type="Google" id="ProtNLM"/>
    </source>
</evidence>
<accession>A0ABN9WIY0</accession>
<reference evidence="4" key="1">
    <citation type="submission" date="2023-10" db="EMBL/GenBank/DDBJ databases">
        <authorList>
            <person name="Chen Y."/>
            <person name="Shah S."/>
            <person name="Dougan E. K."/>
            <person name="Thang M."/>
            <person name="Chan C."/>
        </authorList>
    </citation>
    <scope>NUCLEOTIDE SEQUENCE [LARGE SCALE GENOMIC DNA]</scope>
</reference>
<feature type="transmembrane region" description="Helical" evidence="2">
    <location>
        <begin position="197"/>
        <end position="214"/>
    </location>
</feature>
<feature type="region of interest" description="Disordered" evidence="1">
    <location>
        <begin position="466"/>
        <end position="489"/>
    </location>
</feature>
<feature type="transmembrane region" description="Helical" evidence="2">
    <location>
        <begin position="167"/>
        <end position="185"/>
    </location>
</feature>
<protein>
    <recommendedName>
        <fullName evidence="6">Ion transport domain-containing protein</fullName>
    </recommendedName>
</protein>
<evidence type="ECO:0000313" key="5">
    <source>
        <dbReference type="Proteomes" id="UP001189429"/>
    </source>
</evidence>
<keyword evidence="2" id="KW-1133">Transmembrane helix</keyword>
<comment type="caution">
    <text evidence="4">The sequence shown here is derived from an EMBL/GenBank/DDBJ whole genome shotgun (WGS) entry which is preliminary data.</text>
</comment>
<sequence length="489" mass="54996">MVKMSFGFSLCLVQVVLPKNVQSHVPLASRGARLEHPKTGRWVVCPARLPRCSAASFCPPRGAASATLGDALAPPASRCSAGDERANVHEGNEHSPHVSTRQRQVQIPMRAPGRSRHPQQTLFHHRHDWPRGLRWPWPGTAEVVVVVFRGPSCVRHLPHPCSRGQRIYTSALCMFLVTVFMYGAWPWRFASNNWVELMCKTVLIILLMLTTSFVDVESVPASERERMNEIWAHLIITALASTFVFACVFLFRDILSSLQRVRFKEVRAARAMWHLRDLSLALLIMPEKDYAGRLAGIGDSDLALLIEAGKNIKNVMFGQQESSRWMQQRLIAGKDHEVWDHGQRVLQIFRESRSGHLQERLEQGIRFRMRMLELARAISKSGSNSPSIRISANSSPILSTLRSTIGRQHDAIRDIMRPTLVQAETGPSPGGWTGWLLGKARGKIRAHPELTPDDFRRKIARLPELNMTEDPTTRSTFSSASWTATGRAP</sequence>
<evidence type="ECO:0000256" key="2">
    <source>
        <dbReference type="SAM" id="Phobius"/>
    </source>
</evidence>
<evidence type="ECO:0000256" key="3">
    <source>
        <dbReference type="SAM" id="SignalP"/>
    </source>
</evidence>
<feature type="chain" id="PRO_5046963859" description="Ion transport domain-containing protein" evidence="3">
    <location>
        <begin position="19"/>
        <end position="489"/>
    </location>
</feature>
<gene>
    <name evidence="4" type="ORF">PCOR1329_LOCUS67803</name>
</gene>
<keyword evidence="3" id="KW-0732">Signal</keyword>
<feature type="region of interest" description="Disordered" evidence="1">
    <location>
        <begin position="73"/>
        <end position="104"/>
    </location>
</feature>
<feature type="compositionally biased region" description="Polar residues" evidence="1">
    <location>
        <begin position="469"/>
        <end position="489"/>
    </location>
</feature>
<keyword evidence="5" id="KW-1185">Reference proteome</keyword>
<dbReference type="Proteomes" id="UP001189429">
    <property type="component" value="Unassembled WGS sequence"/>
</dbReference>
<organism evidence="4 5">
    <name type="scientific">Prorocentrum cordatum</name>
    <dbReference type="NCBI Taxonomy" id="2364126"/>
    <lineage>
        <taxon>Eukaryota</taxon>
        <taxon>Sar</taxon>
        <taxon>Alveolata</taxon>
        <taxon>Dinophyceae</taxon>
        <taxon>Prorocentrales</taxon>
        <taxon>Prorocentraceae</taxon>
        <taxon>Prorocentrum</taxon>
    </lineage>
</organism>